<evidence type="ECO:0000313" key="3">
    <source>
        <dbReference type="Proteomes" id="UP001184828"/>
    </source>
</evidence>
<organism evidence="2 3">
    <name type="scientific">Variovorax paradoxus</name>
    <dbReference type="NCBI Taxonomy" id="34073"/>
    <lineage>
        <taxon>Bacteria</taxon>
        <taxon>Pseudomonadati</taxon>
        <taxon>Pseudomonadota</taxon>
        <taxon>Betaproteobacteria</taxon>
        <taxon>Burkholderiales</taxon>
        <taxon>Comamonadaceae</taxon>
        <taxon>Variovorax</taxon>
    </lineage>
</organism>
<dbReference type="InterPro" id="IPR011726">
    <property type="entry name" value="KdpF"/>
</dbReference>
<dbReference type="EMBL" id="JAVDQZ010000002">
    <property type="protein sequence ID" value="MDR6425882.1"/>
    <property type="molecule type" value="Genomic_DNA"/>
</dbReference>
<protein>
    <submittedName>
        <fullName evidence="2">K+-transporting ATPase ATPase F chain</fullName>
    </submittedName>
</protein>
<keyword evidence="1" id="KW-0812">Transmembrane</keyword>
<comment type="caution">
    <text evidence="2">The sequence shown here is derived from an EMBL/GenBank/DDBJ whole genome shotgun (WGS) entry which is preliminary data.</text>
</comment>
<dbReference type="RefSeq" id="WP_145739447.1">
    <property type="nucleotide sequence ID" value="NZ_JAUSRU010000007.1"/>
</dbReference>
<dbReference type="NCBIfam" id="TIGR02115">
    <property type="entry name" value="potass_kdpF"/>
    <property type="match status" value="1"/>
</dbReference>
<dbReference type="Proteomes" id="UP001184828">
    <property type="component" value="Unassembled WGS sequence"/>
</dbReference>
<name>A0AAE4BXE5_VARPD</name>
<accession>A0AAE4BXE5</accession>
<keyword evidence="1" id="KW-1133">Transmembrane helix</keyword>
<proteinExistence type="predicted"/>
<dbReference type="Pfam" id="PF09604">
    <property type="entry name" value="Potass_KdpF"/>
    <property type="match status" value="1"/>
</dbReference>
<dbReference type="AlphaFoldDB" id="A0AAE4BXE5"/>
<feature type="transmembrane region" description="Helical" evidence="1">
    <location>
        <begin position="6"/>
        <end position="29"/>
    </location>
</feature>
<dbReference type="GO" id="GO:0005886">
    <property type="term" value="C:plasma membrane"/>
    <property type="evidence" value="ECO:0007669"/>
    <property type="project" value="InterPro"/>
</dbReference>
<dbReference type="GO" id="GO:0008556">
    <property type="term" value="F:P-type potassium transmembrane transporter activity"/>
    <property type="evidence" value="ECO:0007669"/>
    <property type="project" value="InterPro"/>
</dbReference>
<reference evidence="2" key="1">
    <citation type="submission" date="2023-07" db="EMBL/GenBank/DDBJ databases">
        <title>Sorghum-associated microbial communities from plants grown in Nebraska, USA.</title>
        <authorList>
            <person name="Schachtman D."/>
        </authorList>
    </citation>
    <scope>NUCLEOTIDE SEQUENCE</scope>
    <source>
        <strain evidence="2">DS2114</strain>
    </source>
</reference>
<sequence length="32" mass="3468">MIGLEALYGFGALVAVLLFAYLVFALICAEEF</sequence>
<evidence type="ECO:0000256" key="1">
    <source>
        <dbReference type="SAM" id="Phobius"/>
    </source>
</evidence>
<keyword evidence="1" id="KW-0472">Membrane</keyword>
<gene>
    <name evidence="2" type="ORF">J2738_002011</name>
</gene>
<evidence type="ECO:0000313" key="2">
    <source>
        <dbReference type="EMBL" id="MDR6425882.1"/>
    </source>
</evidence>